<feature type="binding site" evidence="9">
    <location>
        <begin position="18"/>
        <end position="25"/>
    </location>
    <ligand>
        <name>ATP</name>
        <dbReference type="ChEBI" id="CHEBI:30616"/>
    </ligand>
</feature>
<sequence>MTSTTGTSTPATGKVIVGMSGGVDSSVSALLLLQQGYDVEGLFMKNWDEDDGTEYCTAKEDLADAEAVCEKLGIKLHTANFAAEYWDNVFEHFLAEYQAGRTPNPDILCNREIKFKVFLEYAEMLGAEKIATGHYVREGQVRQGNGDVRPRLLKGLDANKDQSYFLHAVPEAAIARTLFPVGELEKPAVRALAEEHGLVTARKKDSTGICFIGERRFSDFLKQYLPAQPGKIETPDGDVIGDHMGLMYYTLGQRQGLGIGGLANYSEDPWYVAEKDLERNVLVAVQGKHHSLLYSDALTTEPMDWVAGEPPVAKGRFSAKTRYRQSDCACEIRVLPDGGVEVRFDDPQWAVTPGQSLVLYDGDICLGGGVIHSTWKATEAAA</sequence>
<dbReference type="InterPro" id="IPR004506">
    <property type="entry name" value="MnmA-like"/>
</dbReference>
<evidence type="ECO:0000256" key="4">
    <source>
        <dbReference type="ARBA" id="ARBA00022741"/>
    </source>
</evidence>
<dbReference type="Pfam" id="PF20259">
    <property type="entry name" value="tRNA_Me_trans_M"/>
    <property type="match status" value="1"/>
</dbReference>
<evidence type="ECO:0000256" key="8">
    <source>
        <dbReference type="ARBA" id="ARBA00051542"/>
    </source>
</evidence>
<evidence type="ECO:0000256" key="6">
    <source>
        <dbReference type="ARBA" id="ARBA00022884"/>
    </source>
</evidence>
<protein>
    <recommendedName>
        <fullName evidence="9">tRNA-specific 2-thiouridylase MnmA</fullName>
        <ecNumber evidence="9">2.8.1.13</ecNumber>
    </recommendedName>
</protein>
<evidence type="ECO:0000313" key="13">
    <source>
        <dbReference type="Proteomes" id="UP001269267"/>
    </source>
</evidence>
<dbReference type="InterPro" id="IPR014729">
    <property type="entry name" value="Rossmann-like_a/b/a_fold"/>
</dbReference>
<evidence type="ECO:0000256" key="2">
    <source>
        <dbReference type="ARBA" id="ARBA00022679"/>
    </source>
</evidence>
<dbReference type="InterPro" id="IPR023382">
    <property type="entry name" value="MnmA-like_central_sf"/>
</dbReference>
<reference evidence="12 13" key="1">
    <citation type="submission" date="2023-04" db="EMBL/GenBank/DDBJ databases">
        <title>A long-awaited taxogenomic arrangement of the family Halomonadaceae.</title>
        <authorList>
            <person name="De La Haba R."/>
            <person name="Chuvochina M."/>
            <person name="Wittouck S."/>
            <person name="Arahal D.R."/>
            <person name="Sanchez-Porro C."/>
            <person name="Hugenholtz P."/>
            <person name="Ventosa A."/>
        </authorList>
    </citation>
    <scope>NUCLEOTIDE SEQUENCE [LARGE SCALE GENOMIC DNA]</scope>
    <source>
        <strain evidence="12 13">DSM 18042</strain>
    </source>
</reference>
<name>A0ABU1GHK1_9GAMM</name>
<feature type="site" description="Interaction with tRNA" evidence="9">
    <location>
        <position position="134"/>
    </location>
</feature>
<dbReference type="Pfam" id="PF03054">
    <property type="entry name" value="tRNA_Me_trans"/>
    <property type="match status" value="1"/>
</dbReference>
<dbReference type="NCBIfam" id="TIGR00420">
    <property type="entry name" value="trmU"/>
    <property type="match status" value="1"/>
</dbReference>
<evidence type="ECO:0000256" key="1">
    <source>
        <dbReference type="ARBA" id="ARBA00022555"/>
    </source>
</evidence>
<feature type="region of interest" description="Interaction with tRNA" evidence="9">
    <location>
        <begin position="322"/>
        <end position="323"/>
    </location>
</feature>
<evidence type="ECO:0000259" key="10">
    <source>
        <dbReference type="Pfam" id="PF20258"/>
    </source>
</evidence>
<dbReference type="Proteomes" id="UP001269267">
    <property type="component" value="Unassembled WGS sequence"/>
</dbReference>
<keyword evidence="3 9" id="KW-0819">tRNA processing</keyword>
<dbReference type="NCBIfam" id="NF001138">
    <property type="entry name" value="PRK00143.1"/>
    <property type="match status" value="1"/>
</dbReference>
<feature type="binding site" evidence="9">
    <location>
        <position position="44"/>
    </location>
    <ligand>
        <name>ATP</name>
        <dbReference type="ChEBI" id="CHEBI:30616"/>
    </ligand>
</feature>
<gene>
    <name evidence="9 12" type="primary">mnmA</name>
    <name evidence="12" type="ORF">QC815_16190</name>
</gene>
<evidence type="ECO:0000256" key="9">
    <source>
        <dbReference type="HAMAP-Rule" id="MF_00144"/>
    </source>
</evidence>
<dbReference type="EC" id="2.8.1.13" evidence="9"/>
<comment type="caution">
    <text evidence="12">The sequence shown here is derived from an EMBL/GenBank/DDBJ whole genome shotgun (WGS) entry which is preliminary data.</text>
</comment>
<evidence type="ECO:0000256" key="3">
    <source>
        <dbReference type="ARBA" id="ARBA00022694"/>
    </source>
</evidence>
<evidence type="ECO:0000256" key="7">
    <source>
        <dbReference type="ARBA" id="ARBA00023157"/>
    </source>
</evidence>
<keyword evidence="5 9" id="KW-0067">ATP-binding</keyword>
<dbReference type="HAMAP" id="MF_00144">
    <property type="entry name" value="tRNA_thiouridyl_MnmA"/>
    <property type="match status" value="1"/>
</dbReference>
<dbReference type="Gene3D" id="2.30.30.280">
    <property type="entry name" value="Adenine nucleotide alpha hydrolases-like domains"/>
    <property type="match status" value="1"/>
</dbReference>
<keyword evidence="2 9" id="KW-0808">Transferase</keyword>
<proteinExistence type="inferred from homology"/>
<dbReference type="PANTHER" id="PTHR11933">
    <property type="entry name" value="TRNA 5-METHYLAMINOMETHYL-2-THIOURIDYLATE -METHYLTRANSFERASE"/>
    <property type="match status" value="1"/>
</dbReference>
<comment type="function">
    <text evidence="9">Catalyzes the 2-thiolation of uridine at the wobble position (U34) of tRNA, leading to the formation of s(2)U34.</text>
</comment>
<comment type="caution">
    <text evidence="9">Lacks conserved residue(s) required for the propagation of feature annotation.</text>
</comment>
<dbReference type="GO" id="GO:0103016">
    <property type="term" value="F:tRNA-uridine 2-sulfurtransferase activity"/>
    <property type="evidence" value="ECO:0007669"/>
    <property type="project" value="UniProtKB-EC"/>
</dbReference>
<dbReference type="InterPro" id="IPR046884">
    <property type="entry name" value="MnmA-like_central"/>
</dbReference>
<feature type="region of interest" description="Interaction with tRNA" evidence="9">
    <location>
        <begin position="160"/>
        <end position="162"/>
    </location>
</feature>
<keyword evidence="13" id="KW-1185">Reference proteome</keyword>
<dbReference type="RefSeq" id="WP_230447539.1">
    <property type="nucleotide sequence ID" value="NZ_JARWAI010000014.1"/>
</dbReference>
<keyword evidence="1 9" id="KW-0820">tRNA-binding</keyword>
<feature type="active site" description="Cysteine persulfide intermediate" evidence="9">
    <location>
        <position position="210"/>
    </location>
</feature>
<dbReference type="PANTHER" id="PTHR11933:SF5">
    <property type="entry name" value="MITOCHONDRIAL TRNA-SPECIFIC 2-THIOURIDYLASE 1"/>
    <property type="match status" value="1"/>
</dbReference>
<dbReference type="CDD" id="cd01998">
    <property type="entry name" value="MnmA_TRMU-like"/>
    <property type="match status" value="1"/>
</dbReference>
<dbReference type="InterPro" id="IPR046885">
    <property type="entry name" value="MnmA-like_C"/>
</dbReference>
<feature type="region of interest" description="Interaction with target base in tRNA" evidence="9">
    <location>
        <begin position="104"/>
        <end position="106"/>
    </location>
</feature>
<comment type="similarity">
    <text evidence="9">Belongs to the MnmA/TRMU family.</text>
</comment>
<evidence type="ECO:0000313" key="12">
    <source>
        <dbReference type="EMBL" id="MDR5876450.1"/>
    </source>
</evidence>
<comment type="catalytic activity">
    <reaction evidence="8 9">
        <text>S-sulfanyl-L-cysteinyl-[protein] + uridine(34) in tRNA + AH2 + ATP = 2-thiouridine(34) in tRNA + L-cysteinyl-[protein] + A + AMP + diphosphate + H(+)</text>
        <dbReference type="Rhea" id="RHEA:47032"/>
        <dbReference type="Rhea" id="RHEA-COMP:10131"/>
        <dbReference type="Rhea" id="RHEA-COMP:11726"/>
        <dbReference type="Rhea" id="RHEA-COMP:11727"/>
        <dbReference type="Rhea" id="RHEA-COMP:11728"/>
        <dbReference type="ChEBI" id="CHEBI:13193"/>
        <dbReference type="ChEBI" id="CHEBI:15378"/>
        <dbReference type="ChEBI" id="CHEBI:17499"/>
        <dbReference type="ChEBI" id="CHEBI:29950"/>
        <dbReference type="ChEBI" id="CHEBI:30616"/>
        <dbReference type="ChEBI" id="CHEBI:33019"/>
        <dbReference type="ChEBI" id="CHEBI:61963"/>
        <dbReference type="ChEBI" id="CHEBI:65315"/>
        <dbReference type="ChEBI" id="CHEBI:87170"/>
        <dbReference type="ChEBI" id="CHEBI:456215"/>
        <dbReference type="EC" id="2.8.1.13"/>
    </reaction>
</comment>
<keyword evidence="9" id="KW-0963">Cytoplasm</keyword>
<feature type="domain" description="tRNA-specific 2-thiouridylase MnmA-like C-terminal" evidence="10">
    <location>
        <begin position="296"/>
        <end position="371"/>
    </location>
</feature>
<feature type="binding site" evidence="9">
    <location>
        <position position="133"/>
    </location>
    <ligand>
        <name>ATP</name>
        <dbReference type="ChEBI" id="CHEBI:30616"/>
    </ligand>
</feature>
<keyword evidence="4 9" id="KW-0547">Nucleotide-binding</keyword>
<evidence type="ECO:0000256" key="5">
    <source>
        <dbReference type="ARBA" id="ARBA00022840"/>
    </source>
</evidence>
<keyword evidence="7" id="KW-1015">Disulfide bond</keyword>
<accession>A0ABU1GHK1</accession>
<feature type="site" description="Interaction with tRNA" evidence="9">
    <location>
        <position position="355"/>
    </location>
</feature>
<feature type="active site" description="Nucleophile" evidence="9">
    <location>
        <position position="109"/>
    </location>
</feature>
<dbReference type="Pfam" id="PF20258">
    <property type="entry name" value="tRNA_Me_trans_C"/>
    <property type="match status" value="1"/>
</dbReference>
<dbReference type="Gene3D" id="3.40.50.620">
    <property type="entry name" value="HUPs"/>
    <property type="match status" value="1"/>
</dbReference>
<feature type="domain" description="tRNA-specific 2-thiouridylase MnmA-like central" evidence="11">
    <location>
        <begin position="219"/>
        <end position="283"/>
    </location>
</feature>
<comment type="subcellular location">
    <subcellularLocation>
        <location evidence="9">Cytoplasm</location>
    </subcellularLocation>
</comment>
<dbReference type="Gene3D" id="2.40.30.10">
    <property type="entry name" value="Translation factors"/>
    <property type="match status" value="1"/>
</dbReference>
<evidence type="ECO:0000259" key="11">
    <source>
        <dbReference type="Pfam" id="PF20259"/>
    </source>
</evidence>
<organism evidence="12 13">
    <name type="scientific">Vreelandella gomseomensis</name>
    <dbReference type="NCBI Taxonomy" id="370766"/>
    <lineage>
        <taxon>Bacteria</taxon>
        <taxon>Pseudomonadati</taxon>
        <taxon>Pseudomonadota</taxon>
        <taxon>Gammaproteobacteria</taxon>
        <taxon>Oceanospirillales</taxon>
        <taxon>Halomonadaceae</taxon>
        <taxon>Vreelandella</taxon>
    </lineage>
</organism>
<keyword evidence="6 9" id="KW-0694">RNA-binding</keyword>
<dbReference type="EMBL" id="JARWAI010000014">
    <property type="protein sequence ID" value="MDR5876450.1"/>
    <property type="molecule type" value="Genomic_DNA"/>
</dbReference>
<dbReference type="SUPFAM" id="SSF52402">
    <property type="entry name" value="Adenine nucleotide alpha hydrolases-like"/>
    <property type="match status" value="1"/>
</dbReference>